<dbReference type="Pfam" id="PF14905">
    <property type="entry name" value="OMP_b-brl_3"/>
    <property type="match status" value="1"/>
</dbReference>
<dbReference type="Gene3D" id="2.60.40.1120">
    <property type="entry name" value="Carboxypeptidase-like, regulatory domain"/>
    <property type="match status" value="1"/>
</dbReference>
<keyword evidence="5" id="KW-0732">Signal</keyword>
<dbReference type="Gene3D" id="2.170.130.10">
    <property type="entry name" value="TonB-dependent receptor, plug domain"/>
    <property type="match status" value="1"/>
</dbReference>
<name>A0ABU5Q9Y6_9BACT</name>
<dbReference type="InterPro" id="IPR012910">
    <property type="entry name" value="Plug_dom"/>
</dbReference>
<dbReference type="InterPro" id="IPR037066">
    <property type="entry name" value="Plug_dom_sf"/>
</dbReference>
<organism evidence="8 9">
    <name type="scientific">Arcicella rigui</name>
    <dbReference type="NCBI Taxonomy" id="797020"/>
    <lineage>
        <taxon>Bacteria</taxon>
        <taxon>Pseudomonadati</taxon>
        <taxon>Bacteroidota</taxon>
        <taxon>Cytophagia</taxon>
        <taxon>Cytophagales</taxon>
        <taxon>Flectobacillaceae</taxon>
        <taxon>Arcicella</taxon>
    </lineage>
</organism>
<evidence type="ECO:0000313" key="8">
    <source>
        <dbReference type="EMBL" id="MEA5139649.1"/>
    </source>
</evidence>
<reference evidence="8 9" key="1">
    <citation type="submission" date="2023-12" db="EMBL/GenBank/DDBJ databases">
        <title>Novel species of the genus Arcicella isolated from rivers.</title>
        <authorList>
            <person name="Lu H."/>
        </authorList>
    </citation>
    <scope>NUCLEOTIDE SEQUENCE [LARGE SCALE GENOMIC DNA]</scope>
    <source>
        <strain evidence="8 9">KCTC 23307</strain>
    </source>
</reference>
<evidence type="ECO:0000313" key="9">
    <source>
        <dbReference type="Proteomes" id="UP001302949"/>
    </source>
</evidence>
<dbReference type="InterPro" id="IPR036942">
    <property type="entry name" value="Beta-barrel_TonB_sf"/>
</dbReference>
<feature type="domain" description="Outer membrane protein beta-barrel" evidence="7">
    <location>
        <begin position="409"/>
        <end position="815"/>
    </location>
</feature>
<sequence length="864" mass="93551">MKKLLLSLTLICISYLSTLAQFPMGGMGGMGGGRQKEQAAIPGTAQAAPKGSAKITGYVIDSAATQAVEFASVALLSKATNKPVDGTVCDDKGKFVLNKIATGDYILAITFLGYQSKRVPVKIANKNDDIDLGVIKLTQSNQVLQEVTVEGQRSLIEDKVDRMVYNAEKDASNKGGDATDVLRKVPSLSVDLDGNVTLRGSQNVKVLINNKPSTIVASSIADALKQIPSDMIKSVEVITSPSAKYDAEGSSGIINIITKKNTLQGLTLNLDSSVGIRGANLSLNGNYRKGAMGFSLGGFGRSNYNVTGEFVNTQLSKTNGVLNGTSTTQSASTRNNGLFGSYQFGWDWDINKNNSITASARYGARNQNTYQDALSTIIKRADGTSTSTIRDVDTKDNSGTVDLNVDYTHTFKKPQQEFSLSAQYSRNDRKNNFTNTIYGLPDSLVQLGRNIVTNINPSYNQETTVQADYQSPIGKTQLIEFGGKGIFRQVNSTFTQIGNNGALDYDQNIAASYFSYTLTTKKKYSIKAGGRYEHTDISAVQTAEGGAKTNITIPSYGTFVPSFNVSKSLKGGTTLKLAYNRRIQRPSLQFLNPNRNASNPSNVTEGNPYLSPEFTNNYEFTVNTFFKNTFLTTALFMRNTTGSIQSLRTTQTDAQGKPYILTTYENIGNEDAYGMNLFGNINLSNKLQLGGGTDVYYALLKNNNPDPLLNAKNEGWVASFRFFGSYNLSNGWGLQAFSFYRGRQVQLQGSQGGFGIYSLSIKKDLPNKKGSIGFGAENFFTPGGFKINNSIESSTISQSSTNTLRNMNFKINFSYRIGKMSFDTPKKKKKSVNNDDLKDGGDNGGGGQQQQPAAAPAAGGGRPR</sequence>
<keyword evidence="8" id="KW-0675">Receptor</keyword>
<evidence type="ECO:0000256" key="5">
    <source>
        <dbReference type="SAM" id="SignalP"/>
    </source>
</evidence>
<evidence type="ECO:0000256" key="2">
    <source>
        <dbReference type="ARBA" id="ARBA00023136"/>
    </source>
</evidence>
<evidence type="ECO:0000256" key="3">
    <source>
        <dbReference type="ARBA" id="ARBA00023237"/>
    </source>
</evidence>
<comment type="subcellular location">
    <subcellularLocation>
        <location evidence="1">Cell outer membrane</location>
    </subcellularLocation>
</comment>
<evidence type="ECO:0000259" key="6">
    <source>
        <dbReference type="Pfam" id="PF07715"/>
    </source>
</evidence>
<gene>
    <name evidence="8" type="ORF">VB248_10900</name>
</gene>
<accession>A0ABU5Q9Y6</accession>
<dbReference type="InterPro" id="IPR041700">
    <property type="entry name" value="OMP_b-brl_3"/>
</dbReference>
<feature type="compositionally biased region" description="Polar residues" evidence="4">
    <location>
        <begin position="589"/>
        <end position="605"/>
    </location>
</feature>
<dbReference type="Proteomes" id="UP001302949">
    <property type="component" value="Unassembled WGS sequence"/>
</dbReference>
<dbReference type="SUPFAM" id="SSF49478">
    <property type="entry name" value="Cna protein B-type domain"/>
    <property type="match status" value="1"/>
</dbReference>
<comment type="caution">
    <text evidence="8">The sequence shown here is derived from an EMBL/GenBank/DDBJ whole genome shotgun (WGS) entry which is preliminary data.</text>
</comment>
<feature type="domain" description="TonB-dependent receptor plug" evidence="6">
    <location>
        <begin position="164"/>
        <end position="252"/>
    </location>
</feature>
<feature type="signal peptide" evidence="5">
    <location>
        <begin position="1"/>
        <end position="20"/>
    </location>
</feature>
<keyword evidence="9" id="KW-1185">Reference proteome</keyword>
<evidence type="ECO:0000259" key="7">
    <source>
        <dbReference type="Pfam" id="PF14905"/>
    </source>
</evidence>
<dbReference type="Pfam" id="PF13715">
    <property type="entry name" value="CarbopepD_reg_2"/>
    <property type="match status" value="1"/>
</dbReference>
<protein>
    <submittedName>
        <fullName evidence="8">TonB-dependent receptor</fullName>
    </submittedName>
</protein>
<feature type="region of interest" description="Disordered" evidence="4">
    <location>
        <begin position="589"/>
        <end position="608"/>
    </location>
</feature>
<feature type="chain" id="PRO_5047416280" evidence="5">
    <location>
        <begin position="21"/>
        <end position="864"/>
    </location>
</feature>
<dbReference type="PANTHER" id="PTHR40980:SF4">
    <property type="entry name" value="TONB-DEPENDENT RECEPTOR-LIKE BETA-BARREL DOMAIN-CONTAINING PROTEIN"/>
    <property type="match status" value="1"/>
</dbReference>
<feature type="region of interest" description="Disordered" evidence="4">
    <location>
        <begin position="824"/>
        <end position="864"/>
    </location>
</feature>
<keyword evidence="2" id="KW-0472">Membrane</keyword>
<dbReference type="PANTHER" id="PTHR40980">
    <property type="entry name" value="PLUG DOMAIN-CONTAINING PROTEIN"/>
    <property type="match status" value="1"/>
</dbReference>
<evidence type="ECO:0000256" key="1">
    <source>
        <dbReference type="ARBA" id="ARBA00004442"/>
    </source>
</evidence>
<dbReference type="SUPFAM" id="SSF56935">
    <property type="entry name" value="Porins"/>
    <property type="match status" value="1"/>
</dbReference>
<keyword evidence="3" id="KW-0998">Cell outer membrane</keyword>
<dbReference type="Pfam" id="PF07715">
    <property type="entry name" value="Plug"/>
    <property type="match status" value="1"/>
</dbReference>
<evidence type="ECO:0000256" key="4">
    <source>
        <dbReference type="SAM" id="MobiDB-lite"/>
    </source>
</evidence>
<dbReference type="RefSeq" id="WP_323296809.1">
    <property type="nucleotide sequence ID" value="NZ_JAYFUM010000011.1"/>
</dbReference>
<proteinExistence type="predicted"/>
<dbReference type="EMBL" id="JAYFUM010000011">
    <property type="protein sequence ID" value="MEA5139649.1"/>
    <property type="molecule type" value="Genomic_DNA"/>
</dbReference>
<feature type="compositionally biased region" description="Basic and acidic residues" evidence="4">
    <location>
        <begin position="832"/>
        <end position="841"/>
    </location>
</feature>
<dbReference type="Gene3D" id="2.40.170.20">
    <property type="entry name" value="TonB-dependent receptor, beta-barrel domain"/>
    <property type="match status" value="1"/>
</dbReference>